<name>A0A4Q8QDQ7_9FLAO</name>
<accession>A0A4Q8QDQ7</accession>
<dbReference type="SMART" id="SM00867">
    <property type="entry name" value="YceI"/>
    <property type="match status" value="1"/>
</dbReference>
<dbReference type="PANTHER" id="PTHR34406:SF1">
    <property type="entry name" value="PROTEIN YCEI"/>
    <property type="match status" value="1"/>
</dbReference>
<dbReference type="RefSeq" id="WP_130608728.1">
    <property type="nucleotide sequence ID" value="NZ_SGIU01000001.1"/>
</dbReference>
<protein>
    <submittedName>
        <fullName evidence="2">YceI family protein</fullName>
    </submittedName>
</protein>
<evidence type="ECO:0000313" key="2">
    <source>
        <dbReference type="EMBL" id="TAI48531.1"/>
    </source>
</evidence>
<dbReference type="EMBL" id="SGIU01000001">
    <property type="protein sequence ID" value="TAI48531.1"/>
    <property type="molecule type" value="Genomic_DNA"/>
</dbReference>
<evidence type="ECO:0000313" key="3">
    <source>
        <dbReference type="Proteomes" id="UP000291981"/>
    </source>
</evidence>
<dbReference type="PANTHER" id="PTHR34406">
    <property type="entry name" value="PROTEIN YCEI"/>
    <property type="match status" value="1"/>
</dbReference>
<dbReference type="InterPro" id="IPR007372">
    <property type="entry name" value="Lipid/polyisoprenoid-bd_YceI"/>
</dbReference>
<dbReference type="Gene3D" id="2.40.128.110">
    <property type="entry name" value="Lipid/polyisoprenoid-binding, YceI-like"/>
    <property type="match status" value="1"/>
</dbReference>
<dbReference type="SUPFAM" id="SSF101874">
    <property type="entry name" value="YceI-like"/>
    <property type="match status" value="1"/>
</dbReference>
<proteinExistence type="predicted"/>
<reference evidence="2 3" key="1">
    <citation type="submission" date="2019-02" db="EMBL/GenBank/DDBJ databases">
        <title>Draft genome sequence of Muricauda sp. 176CP4-71.</title>
        <authorList>
            <person name="Park J.-S."/>
        </authorList>
    </citation>
    <scope>NUCLEOTIDE SEQUENCE [LARGE SCALE GENOMIC DNA]</scope>
    <source>
        <strain evidence="2 3">176CP4-71</strain>
    </source>
</reference>
<dbReference type="InterPro" id="IPR036761">
    <property type="entry name" value="TTHA0802/YceI-like_sf"/>
</dbReference>
<organism evidence="2 3">
    <name type="scientific">Flagellimonas allohymeniacidonis</name>
    <dbReference type="NCBI Taxonomy" id="2517819"/>
    <lineage>
        <taxon>Bacteria</taxon>
        <taxon>Pseudomonadati</taxon>
        <taxon>Bacteroidota</taxon>
        <taxon>Flavobacteriia</taxon>
        <taxon>Flavobacteriales</taxon>
        <taxon>Flavobacteriaceae</taxon>
        <taxon>Flagellimonas</taxon>
    </lineage>
</organism>
<comment type="caution">
    <text evidence="2">The sequence shown here is derived from an EMBL/GenBank/DDBJ whole genome shotgun (WGS) entry which is preliminary data.</text>
</comment>
<sequence>MSNCRFVWFTLLVIGLFSASVKAQKHTYYFDQIESKIAFEVSHLGFLTVTGNFGEFSGTLVLEENFLRFVDCSIQVKSIYTNDKSRDNTLRSEAYLDVATYPNIIFSTRSISHTGQKLKVSGFLKIKNVQKPIDLTFQSDVDQERVVLTAHTIVNRKNFELDFGAMDGLIGQNIKVDLKLVGTKRVR</sequence>
<dbReference type="Pfam" id="PF04264">
    <property type="entry name" value="YceI"/>
    <property type="match status" value="1"/>
</dbReference>
<keyword evidence="3" id="KW-1185">Reference proteome</keyword>
<gene>
    <name evidence="2" type="ORF">EW142_01635</name>
</gene>
<dbReference type="AlphaFoldDB" id="A0A4Q8QDQ7"/>
<feature type="domain" description="Lipid/polyisoprenoid-binding YceI-like" evidence="1">
    <location>
        <begin position="27"/>
        <end position="183"/>
    </location>
</feature>
<dbReference type="OrthoDB" id="9811006at2"/>
<evidence type="ECO:0000259" key="1">
    <source>
        <dbReference type="SMART" id="SM00867"/>
    </source>
</evidence>
<dbReference type="Proteomes" id="UP000291981">
    <property type="component" value="Unassembled WGS sequence"/>
</dbReference>